<proteinExistence type="predicted"/>
<dbReference type="SUPFAM" id="SSF51430">
    <property type="entry name" value="NAD(P)-linked oxidoreductase"/>
    <property type="match status" value="1"/>
</dbReference>
<dbReference type="Proteomes" id="UP000019141">
    <property type="component" value="Unassembled WGS sequence"/>
</dbReference>
<dbReference type="InterPro" id="IPR023210">
    <property type="entry name" value="NADP_OxRdtase_dom"/>
</dbReference>
<dbReference type="GO" id="GO:0016491">
    <property type="term" value="F:oxidoreductase activity"/>
    <property type="evidence" value="ECO:0007669"/>
    <property type="project" value="InterPro"/>
</dbReference>
<dbReference type="CDD" id="cd19105">
    <property type="entry name" value="AKR_unchar"/>
    <property type="match status" value="1"/>
</dbReference>
<keyword evidence="1" id="KW-0472">Membrane</keyword>
<dbReference type="Pfam" id="PF00248">
    <property type="entry name" value="Aldo_ket_red"/>
    <property type="match status" value="1"/>
</dbReference>
<dbReference type="InterPro" id="IPR036812">
    <property type="entry name" value="NAD(P)_OxRdtase_dom_sf"/>
</dbReference>
<evidence type="ECO:0000259" key="2">
    <source>
        <dbReference type="Pfam" id="PF00248"/>
    </source>
</evidence>
<evidence type="ECO:0000313" key="3">
    <source>
        <dbReference type="EMBL" id="ETW94709.1"/>
    </source>
</evidence>
<dbReference type="Gene3D" id="3.20.20.100">
    <property type="entry name" value="NADP-dependent oxidoreductase domain"/>
    <property type="match status" value="1"/>
</dbReference>
<dbReference type="InterPro" id="IPR053135">
    <property type="entry name" value="AKR2_Oxidoreductase"/>
</dbReference>
<dbReference type="InterPro" id="IPR020471">
    <property type="entry name" value="AKR"/>
</dbReference>
<evidence type="ECO:0000313" key="4">
    <source>
        <dbReference type="Proteomes" id="UP000019141"/>
    </source>
</evidence>
<organism evidence="3 4">
    <name type="scientific">Entotheonella factor</name>
    <dbReference type="NCBI Taxonomy" id="1429438"/>
    <lineage>
        <taxon>Bacteria</taxon>
        <taxon>Pseudomonadati</taxon>
        <taxon>Nitrospinota/Tectimicrobiota group</taxon>
        <taxon>Candidatus Tectimicrobiota</taxon>
        <taxon>Candidatus Entotheonellia</taxon>
        <taxon>Candidatus Entotheonellales</taxon>
        <taxon>Candidatus Entotheonellaceae</taxon>
        <taxon>Candidatus Entotheonella</taxon>
    </lineage>
</organism>
<evidence type="ECO:0000256" key="1">
    <source>
        <dbReference type="SAM" id="Phobius"/>
    </source>
</evidence>
<keyword evidence="4" id="KW-1185">Reference proteome</keyword>
<dbReference type="AlphaFoldDB" id="W4L9W8"/>
<keyword evidence="1" id="KW-0812">Transmembrane</keyword>
<feature type="transmembrane region" description="Helical" evidence="1">
    <location>
        <begin position="206"/>
        <end position="227"/>
    </location>
</feature>
<dbReference type="EMBL" id="AZHW01001021">
    <property type="protein sequence ID" value="ETW94709.1"/>
    <property type="molecule type" value="Genomic_DNA"/>
</dbReference>
<accession>W4L9W8</accession>
<sequence>MRRADRDGMPAEKDDEMEYVTLGQTGLRVSVAGLGCGGNSRIGLGKGKTQAESIALVRQALDLGVNYLDTAASYGTEGLVGEAVKSVPRDRVVIATKVSIHRGGEPIPVDQIVESLDRSLRRLDTDYIDVFQLHVVPPSVYDYARSEVAPVLLREKEKGKFRHLGITETSPNDHEQRMLQRAVHDGVWETMMLGFNMMHQNARTKVFPHTMANAIGTILMFVVRNIFSQPGRLEAKMKELAEAGQVPAWLAETGNPLDFLLHASGASSLTDAAYRFVRHEPGVHVVLFGTGDAGHLRANIESLLKPPLPEADRQKLTEWFGHLVGVGLELPDHSATRSKLPSP</sequence>
<name>W4L9W8_ENTF1</name>
<dbReference type="HOGENOM" id="CLU_023205_2_3_7"/>
<gene>
    <name evidence="3" type="ORF">ETSY1_33680</name>
</gene>
<reference evidence="3 4" key="1">
    <citation type="journal article" date="2014" name="Nature">
        <title>An environmental bacterial taxon with a large and distinct metabolic repertoire.</title>
        <authorList>
            <person name="Wilson M.C."/>
            <person name="Mori T."/>
            <person name="Ruckert C."/>
            <person name="Uria A.R."/>
            <person name="Helf M.J."/>
            <person name="Takada K."/>
            <person name="Gernert C."/>
            <person name="Steffens U.A."/>
            <person name="Heycke N."/>
            <person name="Schmitt S."/>
            <person name="Rinke C."/>
            <person name="Helfrich E.J."/>
            <person name="Brachmann A.O."/>
            <person name="Gurgui C."/>
            <person name="Wakimoto T."/>
            <person name="Kracht M."/>
            <person name="Crusemann M."/>
            <person name="Hentschel U."/>
            <person name="Abe I."/>
            <person name="Matsunaga S."/>
            <person name="Kalinowski J."/>
            <person name="Takeyama H."/>
            <person name="Piel J."/>
        </authorList>
    </citation>
    <scope>NUCLEOTIDE SEQUENCE [LARGE SCALE GENOMIC DNA]</scope>
    <source>
        <strain evidence="4">TSY1</strain>
    </source>
</reference>
<keyword evidence="1" id="KW-1133">Transmembrane helix</keyword>
<comment type="caution">
    <text evidence="3">The sequence shown here is derived from an EMBL/GenBank/DDBJ whole genome shotgun (WGS) entry which is preliminary data.</text>
</comment>
<feature type="domain" description="NADP-dependent oxidoreductase" evidence="2">
    <location>
        <begin position="36"/>
        <end position="317"/>
    </location>
</feature>
<dbReference type="PANTHER" id="PTHR43312:SF1">
    <property type="entry name" value="NADP-DEPENDENT OXIDOREDUCTASE DOMAIN-CONTAINING PROTEIN"/>
    <property type="match status" value="1"/>
</dbReference>
<dbReference type="PANTHER" id="PTHR43312">
    <property type="entry name" value="D-THREO-ALDOSE 1-DEHYDROGENASE"/>
    <property type="match status" value="1"/>
</dbReference>
<dbReference type="PRINTS" id="PR00069">
    <property type="entry name" value="ALDKETRDTASE"/>
</dbReference>
<protein>
    <recommendedName>
        <fullName evidence="2">NADP-dependent oxidoreductase domain-containing protein</fullName>
    </recommendedName>
</protein>